<dbReference type="Proteomes" id="UP000326837">
    <property type="component" value="Chromosome"/>
</dbReference>
<protein>
    <recommendedName>
        <fullName evidence="5">LamG-like jellyroll fold domain-containing protein</fullName>
    </recommendedName>
</protein>
<keyword evidence="4" id="KW-1185">Reference proteome</keyword>
<dbReference type="PANTHER" id="PTHR30273">
    <property type="entry name" value="PERIPLASMIC SIGNAL SENSOR AND SIGMA FACTOR ACTIVATOR FECR-RELATED"/>
    <property type="match status" value="1"/>
</dbReference>
<reference evidence="4" key="1">
    <citation type="submission" date="2019-10" db="EMBL/GenBank/DDBJ databases">
        <title>Lacipirellula parvula gen. nov., sp. nov., representing a lineage of planctomycetes widespread in freshwater anoxic habitats, and description of the family Lacipirellulaceae.</title>
        <authorList>
            <person name="Dedysh S.N."/>
            <person name="Kulichevskaya I.S."/>
            <person name="Beletsky A.V."/>
            <person name="Rakitin A.L."/>
            <person name="Mardanov A.V."/>
            <person name="Ivanova A.A."/>
            <person name="Saltykova V.X."/>
            <person name="Rijpstra W.I.C."/>
            <person name="Sinninghe Damste J.S."/>
            <person name="Ravin N.V."/>
        </authorList>
    </citation>
    <scope>NUCLEOTIDE SEQUENCE [LARGE SCALE GENOMIC DNA]</scope>
    <source>
        <strain evidence="4">PX69</strain>
    </source>
</reference>
<dbReference type="EMBL" id="AP021861">
    <property type="protein sequence ID" value="BBO30879.1"/>
    <property type="molecule type" value="Genomic_DNA"/>
</dbReference>
<dbReference type="KEGG" id="lpav:PLANPX_0491"/>
<dbReference type="InterPro" id="IPR013320">
    <property type="entry name" value="ConA-like_dom_sf"/>
</dbReference>
<dbReference type="Pfam" id="PF13385">
    <property type="entry name" value="Laminin_G_3"/>
    <property type="match status" value="1"/>
</dbReference>
<dbReference type="SUPFAM" id="SSF49899">
    <property type="entry name" value="Concanavalin A-like lectins/glucanases"/>
    <property type="match status" value="1"/>
</dbReference>
<evidence type="ECO:0000313" key="4">
    <source>
        <dbReference type="Proteomes" id="UP000326837"/>
    </source>
</evidence>
<keyword evidence="2" id="KW-0472">Membrane</keyword>
<dbReference type="RefSeq" id="WP_152097130.1">
    <property type="nucleotide sequence ID" value="NZ_AP021861.1"/>
</dbReference>
<keyword evidence="2" id="KW-1133">Transmembrane helix</keyword>
<dbReference type="Gene3D" id="2.60.120.200">
    <property type="match status" value="1"/>
</dbReference>
<gene>
    <name evidence="3" type="ORF">PLANPX_0491</name>
</gene>
<feature type="transmembrane region" description="Helical" evidence="2">
    <location>
        <begin position="109"/>
        <end position="130"/>
    </location>
</feature>
<proteinExistence type="predicted"/>
<accession>A0A5K7XCQ6</accession>
<organism evidence="3 4">
    <name type="scientific">Lacipirellula parvula</name>
    <dbReference type="NCBI Taxonomy" id="2650471"/>
    <lineage>
        <taxon>Bacteria</taxon>
        <taxon>Pseudomonadati</taxon>
        <taxon>Planctomycetota</taxon>
        <taxon>Planctomycetia</taxon>
        <taxon>Pirellulales</taxon>
        <taxon>Lacipirellulaceae</taxon>
        <taxon>Lacipirellula</taxon>
    </lineage>
</organism>
<evidence type="ECO:0008006" key="5">
    <source>
        <dbReference type="Google" id="ProtNLM"/>
    </source>
</evidence>
<keyword evidence="2" id="KW-0812">Transmembrane</keyword>
<dbReference type="GO" id="GO:0016989">
    <property type="term" value="F:sigma factor antagonist activity"/>
    <property type="evidence" value="ECO:0007669"/>
    <property type="project" value="TreeGrafter"/>
</dbReference>
<evidence type="ECO:0000256" key="1">
    <source>
        <dbReference type="SAM" id="MobiDB-lite"/>
    </source>
</evidence>
<dbReference type="PANTHER" id="PTHR30273:SF2">
    <property type="entry name" value="PROTEIN FECR"/>
    <property type="match status" value="1"/>
</dbReference>
<feature type="region of interest" description="Disordered" evidence="1">
    <location>
        <begin position="69"/>
        <end position="98"/>
    </location>
</feature>
<sequence>MSIDFPNDELEPLLDQLTIADLDATEWERLRTLIADNPAAQRRYLEAIHLREGLAYLLLHEPLVAGDASAPSPAETSVGPSLAAASRRDASAEASTATPRVRHLKSRWFPSWAAAAGIAFVAGAAAVALFQQGWAPLLAEKEQETPRTVAPVAASPVPLLQETQLGKISGLSLDASAEAISSSMQVGQVLRCGEVVQIPVGFMRIQLDDGPELLIEGPAEFSLVGNESVFVRSGRLSARGGQRLLLQTPLLTAECLDASVAFEASDDDSASIYVSEGVVTLMTTPQERVEGEKIRVLHSGEGIVAEPSSAKGALRTTDRGPLPRIVTEWSDIEKQLSKYQQLVLGDRPVAYWPLYRVRKNRRVLDLTQNGHDGLPIGNWPAELKENDDADDAERGVYFNGESYIEPDRKPPVNLQNGFAIEGWARPEGPAQYQAIFTSRWVLESYTPNQQCFGITLYAGDNNQWEFWTGVGKRGKLWNVMESPKKIDREEWSHVVGVFTPTDVSEPGFMRGIGRLYVNGEEVLQHEQEVSLTDFDWPARIGAAEFVPRYLTSWLFKGRLSDIALYGYPLEPQRIKEHYQVGQPTVSSKTSALRPSSPWLLASLGRSSAP</sequence>
<dbReference type="AlphaFoldDB" id="A0A5K7XCQ6"/>
<evidence type="ECO:0000313" key="3">
    <source>
        <dbReference type="EMBL" id="BBO30879.1"/>
    </source>
</evidence>
<dbReference type="InterPro" id="IPR012373">
    <property type="entry name" value="Ferrdict_sens_TM"/>
</dbReference>
<evidence type="ECO:0000256" key="2">
    <source>
        <dbReference type="SAM" id="Phobius"/>
    </source>
</evidence>
<name>A0A5K7XCQ6_9BACT</name>